<evidence type="ECO:0000313" key="3">
    <source>
        <dbReference type="EMBL" id="PON34287.1"/>
    </source>
</evidence>
<name>A0A2P5ACM1_PARAD</name>
<dbReference type="PANTHER" id="PTHR31996">
    <property type="entry name" value="COILED-COIL DOMAIN-CONTAINING PROTEIN 115"/>
    <property type="match status" value="1"/>
</dbReference>
<feature type="compositionally biased region" description="Polar residues" evidence="2">
    <location>
        <begin position="137"/>
        <end position="163"/>
    </location>
</feature>
<reference evidence="4" key="1">
    <citation type="submission" date="2016-06" db="EMBL/GenBank/DDBJ databases">
        <title>Parallel loss of symbiosis genes in relatives of nitrogen-fixing non-legume Parasponia.</title>
        <authorList>
            <person name="Van Velzen R."/>
            <person name="Holmer R."/>
            <person name="Bu F."/>
            <person name="Rutten L."/>
            <person name="Van Zeijl A."/>
            <person name="Liu W."/>
            <person name="Santuari L."/>
            <person name="Cao Q."/>
            <person name="Sharma T."/>
            <person name="Shen D."/>
            <person name="Roswanjaya Y."/>
            <person name="Wardhani T."/>
            <person name="Kalhor M.S."/>
            <person name="Jansen J."/>
            <person name="Van den Hoogen J."/>
            <person name="Gungor B."/>
            <person name="Hartog M."/>
            <person name="Hontelez J."/>
            <person name="Verver J."/>
            <person name="Yang W.-C."/>
            <person name="Schijlen E."/>
            <person name="Repin R."/>
            <person name="Schilthuizen M."/>
            <person name="Schranz E."/>
            <person name="Heidstra R."/>
            <person name="Miyata K."/>
            <person name="Fedorova E."/>
            <person name="Kohlen W."/>
            <person name="Bisseling T."/>
            <person name="Smit S."/>
            <person name="Geurts R."/>
        </authorList>
    </citation>
    <scope>NUCLEOTIDE SEQUENCE [LARGE SCALE GENOMIC DNA]</scope>
    <source>
        <strain evidence="4">cv. WU1-14</strain>
    </source>
</reference>
<protein>
    <recommendedName>
        <fullName evidence="1">Vacuolar ATPase assembly protein VMA22</fullName>
    </recommendedName>
</protein>
<sequence>MEEEEEDRRTQIQSSDDGGGDTQNVEPNRVKVKDQHVLQFLDSMDEYLTQMDSLSTILRQGWLELASARHSMGASRVNGALLDLKIHSAPTSLRVSEDAVVDSEVEKAHFTLCKWASSENGKPGSGEGKFRGDNLRTKSGSPQLRNRSLSPFSENPEKTSPQNGAPLVVDDQVQKERSKSLSVFGTLVSPKLRTAQLSFETALEKLVEIANARSTMLRAFDQVREELEGT</sequence>
<comment type="caution">
    <text evidence="3">The sequence shown here is derived from an EMBL/GenBank/DDBJ whole genome shotgun (WGS) entry which is preliminary data.</text>
</comment>
<dbReference type="Pfam" id="PF21730">
    <property type="entry name" value="Vma22_CCDC115"/>
    <property type="match status" value="1"/>
</dbReference>
<evidence type="ECO:0000313" key="4">
    <source>
        <dbReference type="Proteomes" id="UP000237105"/>
    </source>
</evidence>
<dbReference type="GO" id="GO:0051082">
    <property type="term" value="F:unfolded protein binding"/>
    <property type="evidence" value="ECO:0007669"/>
    <property type="project" value="TreeGrafter"/>
</dbReference>
<gene>
    <name evidence="3" type="ORF">PanWU01x14_345360</name>
</gene>
<dbReference type="InterPro" id="IPR040357">
    <property type="entry name" value="Vma22/CCDC115"/>
</dbReference>
<feature type="region of interest" description="Disordered" evidence="2">
    <location>
        <begin position="1"/>
        <end position="30"/>
    </location>
</feature>
<dbReference type="STRING" id="3476.A0A2P5ACM1"/>
<accession>A0A2P5ACM1</accession>
<dbReference type="GO" id="GO:0070072">
    <property type="term" value="P:vacuolar proton-transporting V-type ATPase complex assembly"/>
    <property type="evidence" value="ECO:0007669"/>
    <property type="project" value="InterPro"/>
</dbReference>
<feature type="compositionally biased region" description="Polar residues" evidence="2">
    <location>
        <begin position="11"/>
        <end position="26"/>
    </location>
</feature>
<dbReference type="AlphaFoldDB" id="A0A2P5ACM1"/>
<dbReference type="Proteomes" id="UP000237105">
    <property type="component" value="Unassembled WGS sequence"/>
</dbReference>
<proteinExistence type="predicted"/>
<dbReference type="EMBL" id="JXTB01000669">
    <property type="protein sequence ID" value="PON34287.1"/>
    <property type="molecule type" value="Genomic_DNA"/>
</dbReference>
<feature type="region of interest" description="Disordered" evidence="2">
    <location>
        <begin position="116"/>
        <end position="167"/>
    </location>
</feature>
<evidence type="ECO:0000256" key="1">
    <source>
        <dbReference type="ARBA" id="ARBA00093634"/>
    </source>
</evidence>
<dbReference type="PANTHER" id="PTHR31996:SF2">
    <property type="entry name" value="COILED-COIL DOMAIN-CONTAINING PROTEIN 115"/>
    <property type="match status" value="1"/>
</dbReference>
<dbReference type="OrthoDB" id="408631at2759"/>
<organism evidence="3 4">
    <name type="scientific">Parasponia andersonii</name>
    <name type="common">Sponia andersonii</name>
    <dbReference type="NCBI Taxonomy" id="3476"/>
    <lineage>
        <taxon>Eukaryota</taxon>
        <taxon>Viridiplantae</taxon>
        <taxon>Streptophyta</taxon>
        <taxon>Embryophyta</taxon>
        <taxon>Tracheophyta</taxon>
        <taxon>Spermatophyta</taxon>
        <taxon>Magnoliopsida</taxon>
        <taxon>eudicotyledons</taxon>
        <taxon>Gunneridae</taxon>
        <taxon>Pentapetalae</taxon>
        <taxon>rosids</taxon>
        <taxon>fabids</taxon>
        <taxon>Rosales</taxon>
        <taxon>Cannabaceae</taxon>
        <taxon>Parasponia</taxon>
    </lineage>
</organism>
<keyword evidence="4" id="KW-1185">Reference proteome</keyword>
<evidence type="ECO:0000256" key="2">
    <source>
        <dbReference type="SAM" id="MobiDB-lite"/>
    </source>
</evidence>